<evidence type="ECO:0000256" key="2">
    <source>
        <dbReference type="SAM" id="MobiDB-lite"/>
    </source>
</evidence>
<dbReference type="PRINTS" id="PR00114">
    <property type="entry name" value="STPHPHTASE"/>
</dbReference>
<dbReference type="InterPro" id="IPR006186">
    <property type="entry name" value="Ser/Thr-sp_prot-phosphatase"/>
</dbReference>
<evidence type="ECO:0000256" key="1">
    <source>
        <dbReference type="RuleBase" id="RU004273"/>
    </source>
</evidence>
<feature type="compositionally biased region" description="Polar residues" evidence="2">
    <location>
        <begin position="115"/>
        <end position="125"/>
    </location>
</feature>
<dbReference type="GO" id="GO:0004722">
    <property type="term" value="F:protein serine/threonine phosphatase activity"/>
    <property type="evidence" value="ECO:0007669"/>
    <property type="project" value="UniProtKB-EC"/>
</dbReference>
<evidence type="ECO:0000313" key="4">
    <source>
        <dbReference type="EMBL" id="EFO92317.1"/>
    </source>
</evidence>
<dbReference type="PANTHER" id="PTHR11668">
    <property type="entry name" value="SERINE/THREONINE PROTEIN PHOSPHATASE"/>
    <property type="match status" value="1"/>
</dbReference>
<dbReference type="InParanoid" id="E3M5G4"/>
<dbReference type="PROSITE" id="PS00125">
    <property type="entry name" value="SER_THR_PHOSPHATASE"/>
    <property type="match status" value="1"/>
</dbReference>
<dbReference type="FunCoup" id="E3M5G4">
    <property type="interactions" value="133"/>
</dbReference>
<dbReference type="Pfam" id="PF00149">
    <property type="entry name" value="Metallophos"/>
    <property type="match status" value="1"/>
</dbReference>
<dbReference type="InterPro" id="IPR004843">
    <property type="entry name" value="Calcineurin-like_PHP"/>
</dbReference>
<dbReference type="AlphaFoldDB" id="E3M5G4"/>
<dbReference type="EMBL" id="DS268425">
    <property type="protein sequence ID" value="EFO92317.1"/>
    <property type="molecule type" value="Genomic_DNA"/>
</dbReference>
<dbReference type="Gene3D" id="3.60.21.10">
    <property type="match status" value="1"/>
</dbReference>
<dbReference type="InterPro" id="IPR029052">
    <property type="entry name" value="Metallo-depent_PP-like"/>
</dbReference>
<dbReference type="OrthoDB" id="5846308at2759"/>
<evidence type="ECO:0000313" key="5">
    <source>
        <dbReference type="Proteomes" id="UP000008281"/>
    </source>
</evidence>
<dbReference type="SUPFAM" id="SSF56300">
    <property type="entry name" value="Metallo-dependent phosphatases"/>
    <property type="match status" value="1"/>
</dbReference>
<accession>E3M5G4</accession>
<evidence type="ECO:0000259" key="3">
    <source>
        <dbReference type="PROSITE" id="PS00125"/>
    </source>
</evidence>
<dbReference type="GO" id="GO:0005634">
    <property type="term" value="C:nucleus"/>
    <property type="evidence" value="ECO:0007669"/>
    <property type="project" value="TreeGrafter"/>
</dbReference>
<comment type="similarity">
    <text evidence="1">Belongs to the PPP phosphatase family.</text>
</comment>
<keyword evidence="5" id="KW-1185">Reference proteome</keyword>
<dbReference type="SMART" id="SM00156">
    <property type="entry name" value="PP2Ac"/>
    <property type="match status" value="1"/>
</dbReference>
<dbReference type="OMA" id="DECEMFY"/>
<protein>
    <recommendedName>
        <fullName evidence="1">Serine/threonine-protein phosphatase</fullName>
        <ecNumber evidence="1">3.1.3.16</ecNumber>
    </recommendedName>
</protein>
<reference evidence="4" key="1">
    <citation type="submission" date="2007-07" db="EMBL/GenBank/DDBJ databases">
        <title>PCAP assembly of the Caenorhabditis remanei genome.</title>
        <authorList>
            <consortium name="The Caenorhabditis remanei Sequencing Consortium"/>
            <person name="Wilson R.K."/>
        </authorList>
    </citation>
    <scope>NUCLEOTIDE SEQUENCE [LARGE SCALE GENOMIC DNA]</scope>
    <source>
        <strain evidence="4">PB4641</strain>
    </source>
</reference>
<proteinExistence type="inferred from homology"/>
<dbReference type="Proteomes" id="UP000008281">
    <property type="component" value="Unassembled WGS sequence"/>
</dbReference>
<dbReference type="HOGENOM" id="CLU_004962_0_0_1"/>
<dbReference type="EC" id="3.1.3.16" evidence="1"/>
<comment type="catalytic activity">
    <reaction evidence="1">
        <text>O-phospho-L-threonyl-[protein] + H2O = L-threonyl-[protein] + phosphate</text>
        <dbReference type="Rhea" id="RHEA:47004"/>
        <dbReference type="Rhea" id="RHEA-COMP:11060"/>
        <dbReference type="Rhea" id="RHEA-COMP:11605"/>
        <dbReference type="ChEBI" id="CHEBI:15377"/>
        <dbReference type="ChEBI" id="CHEBI:30013"/>
        <dbReference type="ChEBI" id="CHEBI:43474"/>
        <dbReference type="ChEBI" id="CHEBI:61977"/>
        <dbReference type="EC" id="3.1.3.16"/>
    </reaction>
</comment>
<dbReference type="PANTHER" id="PTHR11668:SF246">
    <property type="entry name" value="SERINE_THREONINE-PROTEIN PHOSPHATASE"/>
    <property type="match status" value="1"/>
</dbReference>
<dbReference type="STRING" id="31234.E3M5G4"/>
<feature type="region of interest" description="Disordered" evidence="2">
    <location>
        <begin position="109"/>
        <end position="133"/>
    </location>
</feature>
<dbReference type="GO" id="GO:0005737">
    <property type="term" value="C:cytoplasm"/>
    <property type="evidence" value="ECO:0007669"/>
    <property type="project" value="TreeGrafter"/>
</dbReference>
<sequence>MAKEKINTEDQKKVRGFVQRIIGKLIFKWNHHTTMDLFCTAELAELCMRARELIWSEPICLKLEGPICVMGDLHGQFDDLLGMLDLNGWPLTESEMIWFEEKTLKIKRSGRNEQKSSAQPESTPIKTPKGSGEVKSEMEELGYKRYLFLGDYVDRGLFSMEVVILLISLKLAYPNRVYMLRGNHESRSVNCHYGFYREVTRRLIKFRYDPSLYECFQNLFNVFPFCAVIENSIICMHGGISEHLTNFSQFTAFKRPLEVPDVGVLADLTWADPDPTVKTYKASTRGASYVFGSQALRAFLKKLNLQMVIRAHQVVEDGYEFFDGRRLVTIFSAPNYCGQNDNTAAILCIDKKLKISIVGYRPAQRDKKFEKEKRSKVPPKPC</sequence>
<organism evidence="5">
    <name type="scientific">Caenorhabditis remanei</name>
    <name type="common">Caenorhabditis vulgaris</name>
    <dbReference type="NCBI Taxonomy" id="31234"/>
    <lineage>
        <taxon>Eukaryota</taxon>
        <taxon>Metazoa</taxon>
        <taxon>Ecdysozoa</taxon>
        <taxon>Nematoda</taxon>
        <taxon>Chromadorea</taxon>
        <taxon>Rhabditida</taxon>
        <taxon>Rhabditina</taxon>
        <taxon>Rhabditomorpha</taxon>
        <taxon>Rhabditoidea</taxon>
        <taxon>Rhabditidae</taxon>
        <taxon>Peloderinae</taxon>
        <taxon>Caenorhabditis</taxon>
    </lineage>
</organism>
<keyword evidence="1" id="KW-0378">Hydrolase</keyword>
<gene>
    <name evidence="4" type="ORF">CRE_11088</name>
</gene>
<name>E3M5G4_CAERE</name>
<dbReference type="InterPro" id="IPR050341">
    <property type="entry name" value="PP1_catalytic_subunit"/>
</dbReference>
<feature type="domain" description="Serine/threonine specific protein phosphatases" evidence="3">
    <location>
        <begin position="180"/>
        <end position="185"/>
    </location>
</feature>
<dbReference type="eggNOG" id="KOG0374">
    <property type="taxonomic scope" value="Eukaryota"/>
</dbReference>